<gene>
    <name evidence="1" type="ORF">FRC96_11010</name>
</gene>
<accession>A0A5C6X1D9</accession>
<organism evidence="1 2">
    <name type="scientific">Lujinxingia vulgaris</name>
    <dbReference type="NCBI Taxonomy" id="2600176"/>
    <lineage>
        <taxon>Bacteria</taxon>
        <taxon>Deltaproteobacteria</taxon>
        <taxon>Bradymonadales</taxon>
        <taxon>Lujinxingiaceae</taxon>
        <taxon>Lujinxingia</taxon>
    </lineage>
</organism>
<dbReference type="SUPFAM" id="SSF103642">
    <property type="entry name" value="Sec-C motif"/>
    <property type="match status" value="1"/>
</dbReference>
<name>A0A5C6X1D9_9DELT</name>
<evidence type="ECO:0000313" key="1">
    <source>
        <dbReference type="EMBL" id="TXD35540.1"/>
    </source>
</evidence>
<sequence length="248" mass="27701">MVEINLFLLYGEMLFGVSLRALWCAAAYADVIAPRLMDALRWEDVGKKGYYAMAMTVIALRHPEYHQGLVALLRSWDSAAGNTEAMLSEGQTVELILSKLLLPVLESPEEAREEHVRRARFQYEEAWKDKAVQGTRRAPETLSDAEAIAVYHMMLFDREGGHTTVYHLAQALPFLAQASAADLYPPAELLNHEPSWAPFVGLAWLEHLGMRLSTRAPVKVKATPGRNDACPCESGRKYKQCCARVALS</sequence>
<proteinExistence type="predicted"/>
<dbReference type="InterPro" id="IPR004027">
    <property type="entry name" value="SEC_C_motif"/>
</dbReference>
<dbReference type="Pfam" id="PF02810">
    <property type="entry name" value="SEC-C"/>
    <property type="match status" value="1"/>
</dbReference>
<protein>
    <recommendedName>
        <fullName evidence="3">SEC-C motif-containing protein</fullName>
    </recommendedName>
</protein>
<dbReference type="Gene3D" id="3.10.450.50">
    <property type="match status" value="1"/>
</dbReference>
<dbReference type="Proteomes" id="UP000321046">
    <property type="component" value="Unassembled WGS sequence"/>
</dbReference>
<evidence type="ECO:0000313" key="2">
    <source>
        <dbReference type="Proteomes" id="UP000321046"/>
    </source>
</evidence>
<reference evidence="1 2" key="1">
    <citation type="submission" date="2019-08" db="EMBL/GenBank/DDBJ databases">
        <title>Bradymonadales sp. TMQ2.</title>
        <authorList>
            <person name="Liang Q."/>
        </authorList>
    </citation>
    <scope>NUCLEOTIDE SEQUENCE [LARGE SCALE GENOMIC DNA]</scope>
    <source>
        <strain evidence="1 2">TMQ2</strain>
    </source>
</reference>
<evidence type="ECO:0008006" key="3">
    <source>
        <dbReference type="Google" id="ProtNLM"/>
    </source>
</evidence>
<dbReference type="EMBL" id="VOSL01000049">
    <property type="protein sequence ID" value="TXD35540.1"/>
    <property type="molecule type" value="Genomic_DNA"/>
</dbReference>
<comment type="caution">
    <text evidence="1">The sequence shown here is derived from an EMBL/GenBank/DDBJ whole genome shotgun (WGS) entry which is preliminary data.</text>
</comment>
<dbReference type="AlphaFoldDB" id="A0A5C6X1D9"/>
<dbReference type="OrthoDB" id="21421at2"/>